<protein>
    <recommendedName>
        <fullName evidence="2">DUF4177 domain-containing protein</fullName>
    </recommendedName>
</protein>
<accession>A0A832A8G6</accession>
<proteinExistence type="predicted"/>
<organism evidence="1">
    <name type="scientific">Desulfacinum infernum</name>
    <dbReference type="NCBI Taxonomy" id="35837"/>
    <lineage>
        <taxon>Bacteria</taxon>
        <taxon>Pseudomonadati</taxon>
        <taxon>Thermodesulfobacteriota</taxon>
        <taxon>Syntrophobacteria</taxon>
        <taxon>Syntrophobacterales</taxon>
        <taxon>Syntrophobacteraceae</taxon>
        <taxon>Desulfacinum</taxon>
    </lineage>
</organism>
<comment type="caution">
    <text evidence="1">The sequence shown here is derived from an EMBL/GenBank/DDBJ whole genome shotgun (WGS) entry which is preliminary data.</text>
</comment>
<name>A0A832A8G6_9BACT</name>
<evidence type="ECO:0000313" key="1">
    <source>
        <dbReference type="EMBL" id="HFK98405.1"/>
    </source>
</evidence>
<sequence>MERFEYSITRHPAESFRETAYFCTAEGACRLEDVPVDQTAILENLLNERGKHGWELVQIAFGTSGLLAFWKRRIIEVSPEH</sequence>
<gene>
    <name evidence="1" type="ORF">ENS06_13920</name>
</gene>
<reference evidence="1" key="1">
    <citation type="journal article" date="2020" name="mSystems">
        <title>Genome- and Community-Level Interaction Insights into Carbon Utilization and Element Cycling Functions of Hydrothermarchaeota in Hydrothermal Sediment.</title>
        <authorList>
            <person name="Zhou Z."/>
            <person name="Liu Y."/>
            <person name="Xu W."/>
            <person name="Pan J."/>
            <person name="Luo Z.H."/>
            <person name="Li M."/>
        </authorList>
    </citation>
    <scope>NUCLEOTIDE SEQUENCE [LARGE SCALE GENOMIC DNA]</scope>
    <source>
        <strain evidence="1">SpSt-456</strain>
    </source>
</reference>
<evidence type="ECO:0008006" key="2">
    <source>
        <dbReference type="Google" id="ProtNLM"/>
    </source>
</evidence>
<dbReference type="EMBL" id="DSTK01000039">
    <property type="protein sequence ID" value="HFK98405.1"/>
    <property type="molecule type" value="Genomic_DNA"/>
</dbReference>
<dbReference type="AlphaFoldDB" id="A0A832A8G6"/>